<feature type="region of interest" description="Disordered" evidence="1">
    <location>
        <begin position="25"/>
        <end position="113"/>
    </location>
</feature>
<dbReference type="EMBL" id="BMML01000049">
    <property type="protein sequence ID" value="GGN45796.1"/>
    <property type="molecule type" value="Genomic_DNA"/>
</dbReference>
<reference evidence="2" key="1">
    <citation type="journal article" date="2014" name="Int. J. Syst. Evol. Microbiol.">
        <title>Complete genome sequence of Corynebacterium casei LMG S-19264T (=DSM 44701T), isolated from a smear-ripened cheese.</title>
        <authorList>
            <consortium name="US DOE Joint Genome Institute (JGI-PGF)"/>
            <person name="Walter F."/>
            <person name="Albersmeier A."/>
            <person name="Kalinowski J."/>
            <person name="Ruckert C."/>
        </authorList>
    </citation>
    <scope>NUCLEOTIDE SEQUENCE</scope>
    <source>
        <strain evidence="2">CGMCC 4.7110</strain>
    </source>
</reference>
<organism evidence="2 3">
    <name type="scientific">Streptomyces fuscichromogenes</name>
    <dbReference type="NCBI Taxonomy" id="1324013"/>
    <lineage>
        <taxon>Bacteria</taxon>
        <taxon>Bacillati</taxon>
        <taxon>Actinomycetota</taxon>
        <taxon>Actinomycetes</taxon>
        <taxon>Kitasatosporales</taxon>
        <taxon>Streptomycetaceae</taxon>
        <taxon>Streptomyces</taxon>
    </lineage>
</organism>
<reference evidence="2" key="2">
    <citation type="submission" date="2020-09" db="EMBL/GenBank/DDBJ databases">
        <authorList>
            <person name="Sun Q."/>
            <person name="Zhou Y."/>
        </authorList>
    </citation>
    <scope>NUCLEOTIDE SEQUENCE</scope>
    <source>
        <strain evidence="2">CGMCC 4.7110</strain>
    </source>
</reference>
<comment type="caution">
    <text evidence="2">The sequence shown here is derived from an EMBL/GenBank/DDBJ whole genome shotgun (WGS) entry which is preliminary data.</text>
</comment>
<feature type="compositionally biased region" description="Basic and acidic residues" evidence="1">
    <location>
        <begin position="69"/>
        <end position="92"/>
    </location>
</feature>
<keyword evidence="3" id="KW-1185">Reference proteome</keyword>
<evidence type="ECO:0000313" key="3">
    <source>
        <dbReference type="Proteomes" id="UP000653411"/>
    </source>
</evidence>
<evidence type="ECO:0000256" key="1">
    <source>
        <dbReference type="SAM" id="MobiDB-lite"/>
    </source>
</evidence>
<sequence length="113" mass="12164">MPSPVRGIPQHAPEHSRCVDLVARQGGQNSHPLPTGIYGERTRSHRETVPVRNPPYNMGITLASASRSRLPERPRPERLSSRALRARAEGRDAGAASAGVHGDGTGRRARCSA</sequence>
<dbReference type="Proteomes" id="UP000653411">
    <property type="component" value="Unassembled WGS sequence"/>
</dbReference>
<name>A0A918CXI7_9ACTN</name>
<evidence type="ECO:0000313" key="2">
    <source>
        <dbReference type="EMBL" id="GGN45796.1"/>
    </source>
</evidence>
<dbReference type="AlphaFoldDB" id="A0A918CXI7"/>
<proteinExistence type="predicted"/>
<gene>
    <name evidence="2" type="ORF">GCM10011578_098070</name>
</gene>
<protein>
    <submittedName>
        <fullName evidence="2">Uncharacterized protein</fullName>
    </submittedName>
</protein>
<feature type="compositionally biased region" description="Basic and acidic residues" evidence="1">
    <location>
        <begin position="40"/>
        <end position="49"/>
    </location>
</feature>
<accession>A0A918CXI7</accession>